<protein>
    <submittedName>
        <fullName evidence="2">Rhodanese-like domain-containing protein</fullName>
    </submittedName>
</protein>
<sequence length="100" mass="11075">MKSMETTQLLERLDANEDLYIIDVREEDEVAHGMIPGAKHIALGTIPERLEELDVEKPYIVVCKAGARSANACAYLEAQGFDVTNLEGGMLAYDGELEFK</sequence>
<dbReference type="InterPro" id="IPR050229">
    <property type="entry name" value="GlpE_sulfurtransferase"/>
</dbReference>
<dbReference type="PANTHER" id="PTHR43031">
    <property type="entry name" value="FAD-DEPENDENT OXIDOREDUCTASE"/>
    <property type="match status" value="1"/>
</dbReference>
<dbReference type="SMART" id="SM00450">
    <property type="entry name" value="RHOD"/>
    <property type="match status" value="1"/>
</dbReference>
<name>A0A2I0V4D9_9BACI</name>
<dbReference type="SUPFAM" id="SSF52821">
    <property type="entry name" value="Rhodanese/Cell cycle control phosphatase"/>
    <property type="match status" value="1"/>
</dbReference>
<dbReference type="EMBL" id="PDFK01000001">
    <property type="protein sequence ID" value="PKU53169.1"/>
    <property type="molecule type" value="Genomic_DNA"/>
</dbReference>
<evidence type="ECO:0000313" key="2">
    <source>
        <dbReference type="EMBL" id="PKU53169.1"/>
    </source>
</evidence>
<dbReference type="InterPro" id="IPR001763">
    <property type="entry name" value="Rhodanese-like_dom"/>
</dbReference>
<evidence type="ECO:0000259" key="1">
    <source>
        <dbReference type="PROSITE" id="PS50206"/>
    </source>
</evidence>
<gene>
    <name evidence="2" type="ORF">CRI88_02240</name>
</gene>
<dbReference type="PANTHER" id="PTHR43031:SF17">
    <property type="entry name" value="SULFURTRANSFERASE YTWF-RELATED"/>
    <property type="match status" value="1"/>
</dbReference>
<organism evidence="2 3">
    <name type="scientific">Lysinibacillus fusiformis</name>
    <dbReference type="NCBI Taxonomy" id="28031"/>
    <lineage>
        <taxon>Bacteria</taxon>
        <taxon>Bacillati</taxon>
        <taxon>Bacillota</taxon>
        <taxon>Bacilli</taxon>
        <taxon>Bacillales</taxon>
        <taxon>Bacillaceae</taxon>
        <taxon>Lysinibacillus</taxon>
    </lineage>
</organism>
<dbReference type="CDD" id="cd00158">
    <property type="entry name" value="RHOD"/>
    <property type="match status" value="1"/>
</dbReference>
<dbReference type="InterPro" id="IPR036873">
    <property type="entry name" value="Rhodanese-like_dom_sf"/>
</dbReference>
<evidence type="ECO:0000313" key="3">
    <source>
        <dbReference type="Proteomes" id="UP000234956"/>
    </source>
</evidence>
<feature type="domain" description="Rhodanese" evidence="1">
    <location>
        <begin position="15"/>
        <end position="99"/>
    </location>
</feature>
<dbReference type="AlphaFoldDB" id="A0A2I0V4D9"/>
<dbReference type="PROSITE" id="PS50206">
    <property type="entry name" value="RHODANESE_3"/>
    <property type="match status" value="1"/>
</dbReference>
<dbReference type="Proteomes" id="UP000234956">
    <property type="component" value="Unassembled WGS sequence"/>
</dbReference>
<proteinExistence type="predicted"/>
<comment type="caution">
    <text evidence="2">The sequence shown here is derived from an EMBL/GenBank/DDBJ whole genome shotgun (WGS) entry which is preliminary data.</text>
</comment>
<reference evidence="2 3" key="1">
    <citation type="submission" date="2017-10" db="EMBL/GenBank/DDBJ databases">
        <title>Draft genome of Lysinibacillus fusiformis strain Juneja, a laboratory-derived pathogen of Drosophila melanogaster.</title>
        <authorList>
            <person name="Smith B.R."/>
            <person name="Unckless R.L."/>
        </authorList>
    </citation>
    <scope>NUCLEOTIDE SEQUENCE [LARGE SCALE GENOMIC DNA]</scope>
    <source>
        <strain evidence="2 3">Juneja</strain>
    </source>
</reference>
<dbReference type="Gene3D" id="3.40.250.10">
    <property type="entry name" value="Rhodanese-like domain"/>
    <property type="match status" value="1"/>
</dbReference>
<accession>A0A2I0V4D9</accession>
<dbReference type="Pfam" id="PF00581">
    <property type="entry name" value="Rhodanese"/>
    <property type="match status" value="1"/>
</dbReference>
<dbReference type="RefSeq" id="WP_036124673.1">
    <property type="nucleotide sequence ID" value="NZ_JAZBNI010000003.1"/>
</dbReference>